<dbReference type="RefSeq" id="WP_171778129.1">
    <property type="nucleotide sequence ID" value="NZ_CP045273.1"/>
</dbReference>
<dbReference type="AlphaFoldDB" id="A0A6M6E6D0"/>
<protein>
    <submittedName>
        <fullName evidence="1">Uncharacterized protein</fullName>
    </submittedName>
</protein>
<evidence type="ECO:0000313" key="1">
    <source>
        <dbReference type="EMBL" id="QJX80148.1"/>
    </source>
</evidence>
<dbReference type="Proteomes" id="UP000501076">
    <property type="component" value="Plasmid pFDU301A"/>
</dbReference>
<geneLocation type="plasmid" evidence="2">
    <name>pfdu301a</name>
</geneLocation>
<proteinExistence type="predicted"/>
<sequence length="150" mass="17237">MEQSYTTKELLEAYKLITIQITQNGKGISEGSVPEDAAFEVVELLSKKLDVSPPMVFSYENVEEFVLMAQKKTADETKQLFEQLPKKDKMEFFIRVSDDAYDDDDFTEEEIETFKRLGITDDQKETTETLKKMFNIEFNLVINGAVLPLS</sequence>
<dbReference type="EMBL" id="CP045273">
    <property type="protein sequence ID" value="QJX80148.1"/>
    <property type="molecule type" value="Genomic_DNA"/>
</dbReference>
<accession>A0A6M6E6D0</accession>
<name>A0A6M6E6D0_PRIMG</name>
<keyword evidence="1" id="KW-0614">Plasmid</keyword>
<gene>
    <name evidence="1" type="ORF">FDZ14_29060</name>
</gene>
<evidence type="ECO:0000313" key="2">
    <source>
        <dbReference type="Proteomes" id="UP000501076"/>
    </source>
</evidence>
<organism evidence="1 2">
    <name type="scientific">Priestia megaterium</name>
    <name type="common">Bacillus megaterium</name>
    <dbReference type="NCBI Taxonomy" id="1404"/>
    <lineage>
        <taxon>Bacteria</taxon>
        <taxon>Bacillati</taxon>
        <taxon>Bacillota</taxon>
        <taxon>Bacilli</taxon>
        <taxon>Bacillales</taxon>
        <taxon>Bacillaceae</taxon>
        <taxon>Priestia</taxon>
    </lineage>
</organism>
<reference evidence="1 2" key="1">
    <citation type="submission" date="2019-10" db="EMBL/GenBank/DDBJ databases">
        <title>Complete genome sequences for adaption low water activity.</title>
        <authorList>
            <person name="Zhao L."/>
            <person name="Zhong J."/>
        </authorList>
    </citation>
    <scope>NUCLEOTIDE SEQUENCE [LARGE SCALE GENOMIC DNA]</scope>
    <source>
        <strain evidence="1 2">FDU301</strain>
        <plasmid evidence="2">pfdu301a</plasmid>
    </source>
</reference>